<reference evidence="8 9" key="1">
    <citation type="submission" date="2015-09" db="EMBL/GenBank/DDBJ databases">
        <title>Draft genome sequence of Alicyclobacillus ferrooxydans DSM 22381.</title>
        <authorList>
            <person name="Hemp J."/>
        </authorList>
    </citation>
    <scope>NUCLEOTIDE SEQUENCE [LARGE SCALE GENOMIC DNA]</scope>
    <source>
        <strain evidence="8 9">TC-34</strain>
    </source>
</reference>
<dbReference type="RefSeq" id="WP_054968639.1">
    <property type="nucleotide sequence ID" value="NZ_LJCO01000038.1"/>
</dbReference>
<dbReference type="GO" id="GO:0055085">
    <property type="term" value="P:transmembrane transport"/>
    <property type="evidence" value="ECO:0007669"/>
    <property type="project" value="InterPro"/>
</dbReference>
<evidence type="ECO:0000256" key="5">
    <source>
        <dbReference type="ARBA" id="ARBA00023136"/>
    </source>
</evidence>
<evidence type="ECO:0000259" key="7">
    <source>
        <dbReference type="Pfam" id="PF25997"/>
    </source>
</evidence>
<dbReference type="PANTHER" id="PTHR30386">
    <property type="entry name" value="MEMBRANE FUSION SUBUNIT OF EMRAB-TOLC MULTIDRUG EFFLUX PUMP"/>
    <property type="match status" value="1"/>
</dbReference>
<keyword evidence="3 6" id="KW-0812">Transmembrane</keyword>
<name>A0A0P9CEJ1_9BACL</name>
<dbReference type="GO" id="GO:0016020">
    <property type="term" value="C:membrane"/>
    <property type="evidence" value="ECO:0007669"/>
    <property type="project" value="UniProtKB-SubCell"/>
</dbReference>
<evidence type="ECO:0000256" key="4">
    <source>
        <dbReference type="ARBA" id="ARBA00022989"/>
    </source>
</evidence>
<dbReference type="InterPro" id="IPR058635">
    <property type="entry name" value="BSH_YhbJ"/>
</dbReference>
<dbReference type="OrthoDB" id="9811754at2"/>
<comment type="similarity">
    <text evidence="2">Belongs to the membrane fusion protein (MFP) (TC 8.A.1) family.</text>
</comment>
<dbReference type="SUPFAM" id="SSF51230">
    <property type="entry name" value="Single hybrid motif"/>
    <property type="match status" value="1"/>
</dbReference>
<organism evidence="8 9">
    <name type="scientific">Alicyclobacillus ferrooxydans</name>
    <dbReference type="NCBI Taxonomy" id="471514"/>
    <lineage>
        <taxon>Bacteria</taxon>
        <taxon>Bacillati</taxon>
        <taxon>Bacillota</taxon>
        <taxon>Bacilli</taxon>
        <taxon>Bacillales</taxon>
        <taxon>Alicyclobacillaceae</taxon>
        <taxon>Alicyclobacillus</taxon>
    </lineage>
</organism>
<dbReference type="InterPro" id="IPR050739">
    <property type="entry name" value="MFP"/>
</dbReference>
<protein>
    <recommendedName>
        <fullName evidence="7">YhbJ barrel-sandwich hybrid domain-containing protein</fullName>
    </recommendedName>
</protein>
<dbReference type="STRING" id="471514.AN477_07935"/>
<evidence type="ECO:0000256" key="6">
    <source>
        <dbReference type="SAM" id="Phobius"/>
    </source>
</evidence>
<dbReference type="PANTHER" id="PTHR30386:SF26">
    <property type="entry name" value="TRANSPORT PROTEIN COMB"/>
    <property type="match status" value="1"/>
</dbReference>
<gene>
    <name evidence="8" type="ORF">AN477_07935</name>
</gene>
<dbReference type="PATRIC" id="fig|471514.4.peg.1884"/>
<dbReference type="Proteomes" id="UP000050482">
    <property type="component" value="Unassembled WGS sequence"/>
</dbReference>
<dbReference type="AlphaFoldDB" id="A0A0P9CEJ1"/>
<feature type="domain" description="YhbJ barrel-sandwich hybrid" evidence="7">
    <location>
        <begin position="45"/>
        <end position="116"/>
    </location>
</feature>
<evidence type="ECO:0000256" key="1">
    <source>
        <dbReference type="ARBA" id="ARBA00004167"/>
    </source>
</evidence>
<comment type="caution">
    <text evidence="8">The sequence shown here is derived from an EMBL/GenBank/DDBJ whole genome shotgun (WGS) entry which is preliminary data.</text>
</comment>
<keyword evidence="5 6" id="KW-0472">Membrane</keyword>
<dbReference type="InterPro" id="IPR011053">
    <property type="entry name" value="Single_hybrid_motif"/>
</dbReference>
<dbReference type="Pfam" id="PF25997">
    <property type="entry name" value="BSH_YhbJ"/>
    <property type="match status" value="1"/>
</dbReference>
<keyword evidence="9" id="KW-1185">Reference proteome</keyword>
<evidence type="ECO:0000313" key="8">
    <source>
        <dbReference type="EMBL" id="KPV44225.1"/>
    </source>
</evidence>
<sequence>MRARQIILVNIIIFIVLIAAVLGGVWYFYNRHNYITVNDAHVDADMTYVVGLTPGKLTKWTMSQGATVSSGDVIGVEQLPTGQTINVTAPASGQVLQNAATAGEVIGQGTMLGAIANLNTEYITAYVPETEVRNVAVGQIVDIYIDAYPGDSFTGTVVNIGNQSAAASSPLPTGASTGSFTKTVQRIPIKISFSGRDGKYIIPQMNATVRIHRH</sequence>
<proteinExistence type="inferred from homology"/>
<evidence type="ECO:0000256" key="2">
    <source>
        <dbReference type="ARBA" id="ARBA00009477"/>
    </source>
</evidence>
<keyword evidence="4 6" id="KW-1133">Transmembrane helix</keyword>
<accession>A0A0P9CEJ1</accession>
<comment type="subcellular location">
    <subcellularLocation>
        <location evidence="1">Membrane</location>
        <topology evidence="1">Single-pass membrane protein</topology>
    </subcellularLocation>
</comment>
<dbReference type="EMBL" id="LJCO01000038">
    <property type="protein sequence ID" value="KPV44225.1"/>
    <property type="molecule type" value="Genomic_DNA"/>
</dbReference>
<evidence type="ECO:0000256" key="3">
    <source>
        <dbReference type="ARBA" id="ARBA00022692"/>
    </source>
</evidence>
<evidence type="ECO:0000313" key="9">
    <source>
        <dbReference type="Proteomes" id="UP000050482"/>
    </source>
</evidence>
<feature type="transmembrane region" description="Helical" evidence="6">
    <location>
        <begin position="7"/>
        <end position="29"/>
    </location>
</feature>
<dbReference type="Gene3D" id="2.40.30.170">
    <property type="match status" value="1"/>
</dbReference>